<evidence type="ECO:0000256" key="2">
    <source>
        <dbReference type="ARBA" id="ARBA00010474"/>
    </source>
</evidence>
<comment type="similarity">
    <text evidence="2 7">Belongs to the FlgA family.</text>
</comment>
<feature type="signal peptide" evidence="7">
    <location>
        <begin position="1"/>
        <end position="19"/>
    </location>
</feature>
<dbReference type="SMART" id="SM00858">
    <property type="entry name" value="SAF"/>
    <property type="match status" value="1"/>
</dbReference>
<evidence type="ECO:0000256" key="4">
    <source>
        <dbReference type="ARBA" id="ARBA00022729"/>
    </source>
</evidence>
<dbReference type="STRING" id="447.Lboz_2792"/>
<protein>
    <recommendedName>
        <fullName evidence="3 7">Flagella basal body P-ring formation protein FlgA</fullName>
    </recommendedName>
</protein>
<accession>A0A0W0RJK3</accession>
<dbReference type="Pfam" id="PF13144">
    <property type="entry name" value="ChapFlgA"/>
    <property type="match status" value="1"/>
</dbReference>
<dbReference type="Proteomes" id="UP000054695">
    <property type="component" value="Unassembled WGS sequence"/>
</dbReference>
<dbReference type="Gene3D" id="2.30.30.760">
    <property type="match status" value="1"/>
</dbReference>
<keyword evidence="10" id="KW-1185">Reference proteome</keyword>
<dbReference type="GO" id="GO:0044780">
    <property type="term" value="P:bacterial-type flagellum assembly"/>
    <property type="evidence" value="ECO:0007669"/>
    <property type="project" value="InterPro"/>
</dbReference>
<reference evidence="9 10" key="1">
    <citation type="submission" date="2015-11" db="EMBL/GenBank/DDBJ databases">
        <title>Genomic analysis of 38 Legionella species identifies large and diverse effector repertoires.</title>
        <authorList>
            <person name="Burstein D."/>
            <person name="Amaro F."/>
            <person name="Zusman T."/>
            <person name="Lifshitz Z."/>
            <person name="Cohen O."/>
            <person name="Gilbert J.A."/>
            <person name="Pupko T."/>
            <person name="Shuman H.A."/>
            <person name="Segal G."/>
        </authorList>
    </citation>
    <scope>NUCLEOTIDE SEQUENCE [LARGE SCALE GENOMIC DNA]</scope>
    <source>
        <strain evidence="9 10">WIGA</strain>
    </source>
</reference>
<dbReference type="Pfam" id="PF17656">
    <property type="entry name" value="ChapFlgA_N"/>
    <property type="match status" value="1"/>
</dbReference>
<gene>
    <name evidence="9" type="primary">flgA</name>
    <name evidence="9" type="ORF">Lboz_2792</name>
</gene>
<feature type="domain" description="SAF" evidence="8">
    <location>
        <begin position="108"/>
        <end position="170"/>
    </location>
</feature>
<proteinExistence type="inferred from homology"/>
<organism evidence="9 10">
    <name type="scientific">Legionella bozemanae</name>
    <name type="common">Fluoribacter bozemanae</name>
    <dbReference type="NCBI Taxonomy" id="447"/>
    <lineage>
        <taxon>Bacteria</taxon>
        <taxon>Pseudomonadati</taxon>
        <taxon>Pseudomonadota</taxon>
        <taxon>Gammaproteobacteria</taxon>
        <taxon>Legionellales</taxon>
        <taxon>Legionellaceae</taxon>
        <taxon>Legionella</taxon>
    </lineage>
</organism>
<dbReference type="CDD" id="cd11614">
    <property type="entry name" value="SAF_CpaB_FlgA_like"/>
    <property type="match status" value="1"/>
</dbReference>
<keyword evidence="5 7" id="KW-0574">Periplasm</keyword>
<dbReference type="AlphaFoldDB" id="A0A0W0RJK3"/>
<dbReference type="InterPro" id="IPR017585">
    <property type="entry name" value="SAF_FlgA"/>
</dbReference>
<keyword evidence="9" id="KW-0969">Cilium</keyword>
<dbReference type="OrthoDB" id="1669037at2"/>
<evidence type="ECO:0000313" key="9">
    <source>
        <dbReference type="EMBL" id="KTC71215.1"/>
    </source>
</evidence>
<dbReference type="EMBL" id="LNXU01000032">
    <property type="protein sequence ID" value="KTC71215.1"/>
    <property type="molecule type" value="Genomic_DNA"/>
</dbReference>
<dbReference type="Gene3D" id="3.90.1210.10">
    <property type="entry name" value="Antifreeze-like/N-acetylneuraminic acid synthase C-terminal domain"/>
    <property type="match status" value="1"/>
</dbReference>
<keyword evidence="4 7" id="KW-0732">Signal</keyword>
<dbReference type="InterPro" id="IPR041231">
    <property type="entry name" value="FlgA_N"/>
</dbReference>
<comment type="caution">
    <text evidence="9">The sequence shown here is derived from an EMBL/GenBank/DDBJ whole genome shotgun (WGS) entry which is preliminary data.</text>
</comment>
<dbReference type="PANTHER" id="PTHR36307">
    <property type="entry name" value="FLAGELLA BASAL BODY P-RING FORMATION PROTEIN FLGA"/>
    <property type="match status" value="1"/>
</dbReference>
<keyword evidence="9" id="KW-0966">Cell projection</keyword>
<dbReference type="PANTHER" id="PTHR36307:SF1">
    <property type="entry name" value="FLAGELLA BASAL BODY P-RING FORMATION PROTEIN FLGA"/>
    <property type="match status" value="1"/>
</dbReference>
<name>A0A0W0RJK3_LEGBO</name>
<evidence type="ECO:0000256" key="3">
    <source>
        <dbReference type="ARBA" id="ARBA00014754"/>
    </source>
</evidence>
<evidence type="ECO:0000256" key="7">
    <source>
        <dbReference type="RuleBase" id="RU362063"/>
    </source>
</evidence>
<keyword evidence="7" id="KW-1005">Bacterial flagellum biogenesis</keyword>
<keyword evidence="9" id="KW-0282">Flagellum</keyword>
<feature type="chain" id="PRO_5006774433" description="Flagella basal body P-ring formation protein FlgA" evidence="7">
    <location>
        <begin position="20"/>
        <end position="233"/>
    </location>
</feature>
<evidence type="ECO:0000313" key="10">
    <source>
        <dbReference type="Proteomes" id="UP000054695"/>
    </source>
</evidence>
<dbReference type="PATRIC" id="fig|447.4.peg.2972"/>
<dbReference type="RefSeq" id="WP_058460380.1">
    <property type="nucleotide sequence ID" value="NZ_CAAAIY010000002.1"/>
</dbReference>
<dbReference type="NCBIfam" id="TIGR03170">
    <property type="entry name" value="flgA_cterm"/>
    <property type="match status" value="1"/>
</dbReference>
<evidence type="ECO:0000256" key="6">
    <source>
        <dbReference type="ARBA" id="ARBA00025643"/>
    </source>
</evidence>
<dbReference type="GO" id="GO:0042597">
    <property type="term" value="C:periplasmic space"/>
    <property type="evidence" value="ECO:0007669"/>
    <property type="project" value="UniProtKB-SubCell"/>
</dbReference>
<evidence type="ECO:0000256" key="1">
    <source>
        <dbReference type="ARBA" id="ARBA00004418"/>
    </source>
</evidence>
<evidence type="ECO:0000259" key="8">
    <source>
        <dbReference type="SMART" id="SM00858"/>
    </source>
</evidence>
<evidence type="ECO:0000256" key="5">
    <source>
        <dbReference type="ARBA" id="ARBA00022764"/>
    </source>
</evidence>
<sequence>MKKCILSVLLFFASTGLHAEAMQAPEILTNKIEQHIRNELSSYKEGIIRVTADKIDSRLNLKACAEEQLVVFNPYQSPILNTSTMGIKCQENDNHWSLYVPVKITVLKTIYVAKRALIKGTLLSNDDIYQTEMDVQRLNHGYFTKKDLLIGQICKQNIPPNSPLNPHNIEAAKLINKGEHVSIIASDSNLTVSMDGIALEEGSLGETIKVRNLSSKKIIEAQITDSKKVNVII</sequence>
<dbReference type="InterPro" id="IPR039246">
    <property type="entry name" value="Flagellar_FlgA"/>
</dbReference>
<comment type="subcellular location">
    <subcellularLocation>
        <location evidence="1 7">Periplasm</location>
    </subcellularLocation>
</comment>
<comment type="function">
    <text evidence="6 7">Involved in the assembly process of the P-ring formation. It may associate with FlgF on the rod constituting a structure essential for the P-ring assembly or may act as a modulator protein for the P-ring assembly.</text>
</comment>
<dbReference type="InterPro" id="IPR013974">
    <property type="entry name" value="SAF"/>
</dbReference>